<comment type="caution">
    <text evidence="2">The sequence shown here is derived from an EMBL/GenBank/DDBJ whole genome shotgun (WGS) entry which is preliminary data.</text>
</comment>
<evidence type="ECO:0000256" key="1">
    <source>
        <dbReference type="SAM" id="SignalP"/>
    </source>
</evidence>
<evidence type="ECO:0000313" key="3">
    <source>
        <dbReference type="Proteomes" id="UP000240608"/>
    </source>
</evidence>
<gene>
    <name evidence="2" type="ORF">C9994_10845</name>
</gene>
<feature type="signal peptide" evidence="1">
    <location>
        <begin position="1"/>
        <end position="20"/>
    </location>
</feature>
<accession>A0A2T4DP93</accession>
<keyword evidence="1" id="KW-0732">Signal</keyword>
<feature type="chain" id="PRO_5015439731" description="Secretion system C-terminal sorting domain-containing protein" evidence="1">
    <location>
        <begin position="21"/>
        <end position="1657"/>
    </location>
</feature>
<evidence type="ECO:0008006" key="4">
    <source>
        <dbReference type="Google" id="ProtNLM"/>
    </source>
</evidence>
<dbReference type="Proteomes" id="UP000240608">
    <property type="component" value="Unassembled WGS sequence"/>
</dbReference>
<dbReference type="EMBL" id="PYVU01000097">
    <property type="protein sequence ID" value="PTB95644.1"/>
    <property type="molecule type" value="Genomic_DNA"/>
</dbReference>
<reference evidence="2 3" key="1">
    <citation type="submission" date="2018-03" db="EMBL/GenBank/DDBJ databases">
        <title>Cross-interface Injection: A General Nanoliter Liquid Handling Method Applied to Single Cells Genome Amplification Automated Nanoliter Liquid Handling Applied to Single Cell Multiple Displacement Amplification.</title>
        <authorList>
            <person name="Yun J."/>
            <person name="Xu P."/>
            <person name="Xu J."/>
            <person name="Dai X."/>
            <person name="Wang Y."/>
            <person name="Zheng X."/>
            <person name="Cao C."/>
            <person name="Yi Q."/>
            <person name="Zhu Y."/>
            <person name="Wang L."/>
            <person name="Dong Z."/>
            <person name="Huang Y."/>
            <person name="Huang L."/>
            <person name="Du W."/>
        </authorList>
    </citation>
    <scope>NUCLEOTIDE SEQUENCE [LARGE SCALE GENOMIC DNA]</scope>
    <source>
        <strain evidence="2 3">Z-D1-2</strain>
    </source>
</reference>
<protein>
    <recommendedName>
        <fullName evidence="4">Secretion system C-terminal sorting domain-containing protein</fullName>
    </recommendedName>
</protein>
<sequence>MKQYILVFVFFCLFGLSSYAQVNGDFRSRQSGNWNDSDTWEEFQGGAWSNSANFPTETSSGSIFIINSHNVTIPAGLTFNLGASSTISIDGSLILQTSGRNNGILNISGTLTANEGGVVSGASTNKLKFNSTGVYNHNYQVTSGSIPVASWAAGSTVNILGYTSNGSSPTGLAQSFHHFNWNCPDMTVDFFDLQGALDDISGNFTIGSTGTGSLSISDLNAANIFIGGDFTISGNSEVYFNFQEEVIINIGGSLNISSSSSTYFADENNLTLNIDSDLNFTGSGSYFFDGLTGTGETTINLSGNFSQTNGDIATNGSGNKVLNFVAGNNVTYNKSGGTFNGSVDFIINSSTSLDIGTSIFEGSGDFSLNSGCSLILANPSGISSGFEGAIQVSGTRTFGSGSTIEYNGSAAQSLGNDFPTTDVNLIVNNTDVGVSMNSDVSISAGRTLSLLNGTLNIGANTLTLNGTVSTSNGGLSGGSTSNLVIGGTGDFGVLGFIGTTELNNFTLNRTSSGNVTLGGPLTVVGTFEQTVGDLTLNGNSFTINGDFVQSNGSLISDDQSSLVINGAGTLPTAVSLTGDLQKLTLDRASSNFSTGLSDFAIDSLNLFSGTFTNEGTISINDGGYVERKGTGQLTDQLNAIGSYDVVYSNVEDINTGPELPVVSTALNNLIKRNTGIVTLASNSTINGRLELVNGQLDAGTQSIDLKGDFISNSNSALQDATFTFSGLTNITGTTTPTFGDISVTGTLNPMANFNVNGDLVNDGVLNSSSGTVTFVGNTTISGSQPVTFNNIDITNSLTASASQDLTVTGNISNSGSFNANEGRVIFGGTTSISGTSPNFHSIEITGTLNSPDTLFVSGNFVNNGIFNNGNGTVDMTGSGTRSIEGPSALDLFNLNVSGGTINNNNTAVSLINGVTIGANTIFDVDGSGSGNLILQSTSSTEAAYVGIIPSSSSVTGDITVERYFNVGRYYRYLGSPITDATVADWQEEIPISGNFDDPSTGTYDGKTINSSNPSLFYYDAANSEYVDYPSSGTAASNPIENGRGYTPFLRNSTSNIIGSVKGTLKQQAASLPVDFSGVPAESWNLVANPYAAPIDWDALGWTKVNVFDEVHVPIAESGGFATYIAGVGANGGSQYIASGQAFWVRTSAASPSLSTVEEVKSVDQSPVYFRGTNPLETFRVKLVSSTFSDEVVFALRDNATFSYDPEVDAVRKLNTNNKYTFSSRSEDNLNLKINSIPKLSNSNCSVTIPFIMESVSRTGNFTLSFEGVSNLTKYYSVDIIDNFTGNIIHLSSNDSYSFQVNSDRLSKNPERFSMILNNRAAPSLGSLDALSTCEGEDAIYTLTDLNPSFTYSIYSENTLVSSIEGKSQTSFSIPHSLLTYEPSNFKVYGKVGQCDSSVVGSFQAELISSVDRSIAVIGSQVCGKSSATVTIDSESGIAYNFILNGNVVAEVMGNGNQISTEIPSSHLNNGTNEVFISATTQSCGTFELESSAIITLMKPTSLADIKDQSICPGESVEVNAFSSSSILNYQLYKGDSLVSENSTGIFNISPISETSYRISGVSEGGCIPSPTEFTIFVTDMQKPEISAHLNILESTVEGDSYQWFLNGEILDDEVSATIEPHKEGSYEVLVTQGNCEKISDAYLYIDQITASQKTLKQ</sequence>
<proteinExistence type="predicted"/>
<evidence type="ECO:0000313" key="2">
    <source>
        <dbReference type="EMBL" id="PTB95644.1"/>
    </source>
</evidence>
<feature type="non-terminal residue" evidence="2">
    <location>
        <position position="1657"/>
    </location>
</feature>
<name>A0A2T4DP93_9BACT</name>
<organism evidence="2 3">
    <name type="scientific">Marivirga lumbricoides</name>
    <dbReference type="NCBI Taxonomy" id="1046115"/>
    <lineage>
        <taxon>Bacteria</taxon>
        <taxon>Pseudomonadati</taxon>
        <taxon>Bacteroidota</taxon>
        <taxon>Cytophagia</taxon>
        <taxon>Cytophagales</taxon>
        <taxon>Marivirgaceae</taxon>
        <taxon>Marivirga</taxon>
    </lineage>
</organism>